<evidence type="ECO:0000313" key="1">
    <source>
        <dbReference type="EnsemblMetazoa" id="Aqu2.1.34980_001"/>
    </source>
</evidence>
<dbReference type="InParanoid" id="A0A1X7V3Y7"/>
<reference evidence="1" key="1">
    <citation type="submission" date="2017-05" db="UniProtKB">
        <authorList>
            <consortium name="EnsemblMetazoa"/>
        </authorList>
    </citation>
    <scope>IDENTIFICATION</scope>
</reference>
<protein>
    <submittedName>
        <fullName evidence="1">Uncharacterized protein</fullName>
    </submittedName>
</protein>
<sequence>MTTIMITVNPQIKAGNAELAIKLKYFVKHPEKNCMRSRVRIPLLPQDLLDYDYEYKYQK</sequence>
<dbReference type="AlphaFoldDB" id="A0A1X7V3Y7"/>
<dbReference type="EnsemblMetazoa" id="Aqu2.1.34980_001">
    <property type="protein sequence ID" value="Aqu2.1.34980_001"/>
    <property type="gene ID" value="Aqu2.1.34980"/>
</dbReference>
<accession>A0A1X7V3Y7</accession>
<name>A0A1X7V3Y7_AMPQE</name>
<proteinExistence type="predicted"/>
<organism evidence="1">
    <name type="scientific">Amphimedon queenslandica</name>
    <name type="common">Sponge</name>
    <dbReference type="NCBI Taxonomy" id="400682"/>
    <lineage>
        <taxon>Eukaryota</taxon>
        <taxon>Metazoa</taxon>
        <taxon>Porifera</taxon>
        <taxon>Demospongiae</taxon>
        <taxon>Heteroscleromorpha</taxon>
        <taxon>Haplosclerida</taxon>
        <taxon>Niphatidae</taxon>
        <taxon>Amphimedon</taxon>
    </lineage>
</organism>